<evidence type="ECO:0000256" key="4">
    <source>
        <dbReference type="ARBA" id="ARBA00022723"/>
    </source>
</evidence>
<evidence type="ECO:0000256" key="6">
    <source>
        <dbReference type="PIRSR" id="PIRSR601486-1"/>
    </source>
</evidence>
<evidence type="ECO:0000256" key="2">
    <source>
        <dbReference type="ARBA" id="ARBA00022448"/>
    </source>
</evidence>
<dbReference type="KEGG" id="csg:Cylst_2790"/>
<comment type="cofactor">
    <cofactor evidence="1">
        <name>heme</name>
        <dbReference type="ChEBI" id="CHEBI:30413"/>
    </cofactor>
</comment>
<dbReference type="AlphaFoldDB" id="K9WZP6"/>
<dbReference type="InterPro" id="IPR009050">
    <property type="entry name" value="Globin-like_sf"/>
</dbReference>
<dbReference type="SUPFAM" id="SSF46458">
    <property type="entry name" value="Globin-like"/>
    <property type="match status" value="1"/>
</dbReference>
<gene>
    <name evidence="7" type="ORF">Cylst_2790</name>
</gene>
<evidence type="ECO:0000256" key="5">
    <source>
        <dbReference type="ARBA" id="ARBA00023004"/>
    </source>
</evidence>
<proteinExistence type="predicted"/>
<reference evidence="7 8" key="1">
    <citation type="submission" date="2012-06" db="EMBL/GenBank/DDBJ databases">
        <title>Finished chromosome of genome of Cylindrospermum stagnale PCC 7417.</title>
        <authorList>
            <consortium name="US DOE Joint Genome Institute"/>
            <person name="Gugger M."/>
            <person name="Coursin T."/>
            <person name="Rippka R."/>
            <person name="Tandeau De Marsac N."/>
            <person name="Huntemann M."/>
            <person name="Wei C.-L."/>
            <person name="Han J."/>
            <person name="Detter J.C."/>
            <person name="Han C."/>
            <person name="Tapia R."/>
            <person name="Chen A."/>
            <person name="Kyrpides N."/>
            <person name="Mavromatis K."/>
            <person name="Markowitz V."/>
            <person name="Szeto E."/>
            <person name="Ivanova N."/>
            <person name="Pagani I."/>
            <person name="Pati A."/>
            <person name="Goodwin L."/>
            <person name="Nordberg H.P."/>
            <person name="Cantor M.N."/>
            <person name="Hua S.X."/>
            <person name="Woyke T."/>
            <person name="Kerfeld C.A."/>
        </authorList>
    </citation>
    <scope>NUCLEOTIDE SEQUENCE [LARGE SCALE GENOMIC DNA]</scope>
    <source>
        <strain evidence="7 8">PCC 7417</strain>
    </source>
</reference>
<protein>
    <submittedName>
        <fullName evidence="7">Truncated hemoglobin</fullName>
    </submittedName>
</protein>
<dbReference type="eggNOG" id="COG2346">
    <property type="taxonomic scope" value="Bacteria"/>
</dbReference>
<evidence type="ECO:0000256" key="1">
    <source>
        <dbReference type="ARBA" id="ARBA00001971"/>
    </source>
</evidence>
<evidence type="ECO:0000256" key="3">
    <source>
        <dbReference type="ARBA" id="ARBA00022617"/>
    </source>
</evidence>
<keyword evidence="4 6" id="KW-0479">Metal-binding</keyword>
<feature type="binding site" description="distal binding residue" evidence="6">
    <location>
        <position position="72"/>
    </location>
    <ligand>
        <name>heme</name>
        <dbReference type="ChEBI" id="CHEBI:30413"/>
    </ligand>
    <ligandPart>
        <name>Fe</name>
        <dbReference type="ChEBI" id="CHEBI:18248"/>
    </ligandPart>
</feature>
<dbReference type="InterPro" id="IPR012292">
    <property type="entry name" value="Globin/Proto"/>
</dbReference>
<name>K9WZP6_9NOST</name>
<dbReference type="GO" id="GO:0019825">
    <property type="term" value="F:oxygen binding"/>
    <property type="evidence" value="ECO:0007669"/>
    <property type="project" value="InterPro"/>
</dbReference>
<evidence type="ECO:0000313" key="8">
    <source>
        <dbReference type="Proteomes" id="UP000010475"/>
    </source>
</evidence>
<dbReference type="OrthoDB" id="9795814at2"/>
<dbReference type="HOGENOM" id="CLU_103526_2_0_3"/>
<dbReference type="GO" id="GO:0046872">
    <property type="term" value="F:metal ion binding"/>
    <property type="evidence" value="ECO:0007669"/>
    <property type="project" value="UniProtKB-KW"/>
</dbReference>
<dbReference type="GO" id="GO:0015671">
    <property type="term" value="P:oxygen transport"/>
    <property type="evidence" value="ECO:0007669"/>
    <property type="project" value="InterPro"/>
</dbReference>
<dbReference type="PROSITE" id="PS01213">
    <property type="entry name" value="GLOBIN_FAM_2"/>
    <property type="match status" value="1"/>
</dbReference>
<organism evidence="7 8">
    <name type="scientific">Cylindrospermum stagnale PCC 7417</name>
    <dbReference type="NCBI Taxonomy" id="56107"/>
    <lineage>
        <taxon>Bacteria</taxon>
        <taxon>Bacillati</taxon>
        <taxon>Cyanobacteriota</taxon>
        <taxon>Cyanophyceae</taxon>
        <taxon>Nostocales</taxon>
        <taxon>Nostocaceae</taxon>
        <taxon>Cylindrospermum</taxon>
    </lineage>
</organism>
<dbReference type="PATRIC" id="fig|56107.3.peg.3087"/>
<accession>K9WZP6</accession>
<dbReference type="EMBL" id="CP003642">
    <property type="protein sequence ID" value="AFZ24987.1"/>
    <property type="molecule type" value="Genomic_DNA"/>
</dbReference>
<dbReference type="CDD" id="cd00454">
    <property type="entry name" value="TrHb1_N"/>
    <property type="match status" value="1"/>
</dbReference>
<keyword evidence="5 6" id="KW-0408">Iron</keyword>
<dbReference type="GO" id="GO:0020037">
    <property type="term" value="F:heme binding"/>
    <property type="evidence" value="ECO:0007669"/>
    <property type="project" value="InterPro"/>
</dbReference>
<dbReference type="STRING" id="56107.Cylst_2790"/>
<dbReference type="InterPro" id="IPR001486">
    <property type="entry name" value="Hemoglobin_trunc"/>
</dbReference>
<keyword evidence="3 6" id="KW-0349">Heme</keyword>
<sequence length="120" mass="13697">MTLYERLGGYDAISAVADNLLPRLQADPQLGRFWQYRGDDGLKREKQLLVDFLCASSGGPMYYTGRNMMTSHQGMKISENDWSSFLAHLNATLEFFQLPQNERDEVIAFIQTTKLDIVES</sequence>
<keyword evidence="8" id="KW-1185">Reference proteome</keyword>
<dbReference type="Pfam" id="PF01152">
    <property type="entry name" value="Bac_globin"/>
    <property type="match status" value="1"/>
</dbReference>
<evidence type="ECO:0000313" key="7">
    <source>
        <dbReference type="EMBL" id="AFZ24987.1"/>
    </source>
</evidence>
<dbReference type="Proteomes" id="UP000010475">
    <property type="component" value="Chromosome"/>
</dbReference>
<dbReference type="InterPro" id="IPR019795">
    <property type="entry name" value="Globin_bac-like_CS"/>
</dbReference>
<dbReference type="RefSeq" id="WP_015208240.1">
    <property type="nucleotide sequence ID" value="NC_019757.1"/>
</dbReference>
<keyword evidence="2" id="KW-0813">Transport</keyword>
<dbReference type="Gene3D" id="1.10.490.10">
    <property type="entry name" value="Globins"/>
    <property type="match status" value="1"/>
</dbReference>